<feature type="signal peptide" evidence="3">
    <location>
        <begin position="1"/>
        <end position="28"/>
    </location>
</feature>
<dbReference type="EMBL" id="JBAKUA010000002">
    <property type="protein sequence ID" value="MEH1545757.1"/>
    <property type="molecule type" value="Genomic_DNA"/>
</dbReference>
<dbReference type="Proteomes" id="UP000259211">
    <property type="component" value="Unassembled WGS sequence"/>
</dbReference>
<dbReference type="Gene3D" id="3.40.50.1980">
    <property type="entry name" value="Nitrogenase molybdenum iron protein domain"/>
    <property type="match status" value="2"/>
</dbReference>
<reference evidence="5" key="2">
    <citation type="submission" date="2024-02" db="EMBL/GenBank/DDBJ databases">
        <title>Bacterial skin colonization with Propionibacterium avidum as a risk factor for Periprosthetic Joint Infections - a single-center prospective study.</title>
        <authorList>
            <person name="Achermann Y."/>
        </authorList>
    </citation>
    <scope>NUCLEOTIDE SEQUENCE</scope>
    <source>
        <strain evidence="5">PAVI-2017310195</strain>
    </source>
</reference>
<comment type="similarity">
    <text evidence="1">Belongs to the bacterial solute-binding protein 8 family.</text>
</comment>
<dbReference type="Proteomes" id="UP001309299">
    <property type="component" value="Unassembled WGS sequence"/>
</dbReference>
<evidence type="ECO:0000313" key="5">
    <source>
        <dbReference type="EMBL" id="MEH1545757.1"/>
    </source>
</evidence>
<evidence type="ECO:0000313" key="6">
    <source>
        <dbReference type="EMBL" id="RFT46867.1"/>
    </source>
</evidence>
<evidence type="ECO:0000256" key="1">
    <source>
        <dbReference type="ARBA" id="ARBA00008814"/>
    </source>
</evidence>
<evidence type="ECO:0000313" key="7">
    <source>
        <dbReference type="Proteomes" id="UP000259211"/>
    </source>
</evidence>
<dbReference type="InterPro" id="IPR050902">
    <property type="entry name" value="ABC_Transporter_SBP"/>
</dbReference>
<feature type="chain" id="PRO_5017785276" evidence="3">
    <location>
        <begin position="29"/>
        <end position="428"/>
    </location>
</feature>
<dbReference type="GO" id="GO:0071281">
    <property type="term" value="P:cellular response to iron ion"/>
    <property type="evidence" value="ECO:0007669"/>
    <property type="project" value="TreeGrafter"/>
</dbReference>
<organism evidence="6 7">
    <name type="scientific">Cutibacterium avidum</name>
    <dbReference type="NCBI Taxonomy" id="33010"/>
    <lineage>
        <taxon>Bacteria</taxon>
        <taxon>Bacillati</taxon>
        <taxon>Actinomycetota</taxon>
        <taxon>Actinomycetes</taxon>
        <taxon>Propionibacteriales</taxon>
        <taxon>Propionibacteriaceae</taxon>
        <taxon>Cutibacterium</taxon>
    </lineage>
</organism>
<sequence>MSTPKTETTPRRISALITLLVAPSLALAGCSGSENKTTSGDKPTTSSSANTGSSMPGCIKDFDSSKDYFPDKATFSDARGLTVTYHKSYKVVTVKNPSSTSSKETRYVLVQCGAPQPKLDGDLAKAQRITIPTTKVALGSTTEPMKFQMMNKLDAVIGMASVDKVGDPKTRQALRDHKVADFGVGDGTTEVNTEKLAALRPDLFIISGHDDPGKFAKVKEMGTPVVAEPDFLENTPLGRAEWIKYDALFVNTEKVANEKYDEIAKKYHETTQLTAKVKTRPSVLYGSQFKGVWYIKSNENYSIQFLRDAGGEYVFTDVHGVVSSKLDTETILRKAHDADFWIDGQINESEKASLPAIVKDDPRMKALKAVRTGTVWNAVLRADPKHGNDYWQTGVVRPDLVLADLSAILHPELSPNHEFTFYKKAPTK</sequence>
<dbReference type="AlphaFoldDB" id="A0A3E2DNB3"/>
<comment type="caution">
    <text evidence="6">The sequence shown here is derived from an EMBL/GenBank/DDBJ whole genome shotgun (WGS) entry which is preliminary data.</text>
</comment>
<dbReference type="PANTHER" id="PTHR30535:SF34">
    <property type="entry name" value="MOLYBDATE-BINDING PROTEIN MOLA"/>
    <property type="match status" value="1"/>
</dbReference>
<gene>
    <name evidence="6" type="ORF">CHT91_00635</name>
    <name evidence="5" type="ORF">V7F78_01725</name>
</gene>
<dbReference type="Pfam" id="PF01497">
    <property type="entry name" value="Peripla_BP_2"/>
    <property type="match status" value="1"/>
</dbReference>
<evidence type="ECO:0000256" key="3">
    <source>
        <dbReference type="SAM" id="SignalP"/>
    </source>
</evidence>
<dbReference type="EMBL" id="NOWI01000001">
    <property type="protein sequence ID" value="RFT46867.1"/>
    <property type="molecule type" value="Genomic_DNA"/>
</dbReference>
<dbReference type="PROSITE" id="PS50983">
    <property type="entry name" value="FE_B12_PBP"/>
    <property type="match status" value="1"/>
</dbReference>
<proteinExistence type="inferred from homology"/>
<evidence type="ECO:0000256" key="2">
    <source>
        <dbReference type="SAM" id="MobiDB-lite"/>
    </source>
</evidence>
<feature type="compositionally biased region" description="Polar residues" evidence="2">
    <location>
        <begin position="32"/>
        <end position="54"/>
    </location>
</feature>
<feature type="region of interest" description="Disordered" evidence="2">
    <location>
        <begin position="31"/>
        <end position="56"/>
    </location>
</feature>
<dbReference type="PROSITE" id="PS51257">
    <property type="entry name" value="PROKAR_LIPOPROTEIN"/>
    <property type="match status" value="1"/>
</dbReference>
<reference evidence="6 7" key="1">
    <citation type="submission" date="2017-07" db="EMBL/GenBank/DDBJ databases">
        <authorList>
            <person name="Sun Z.S."/>
            <person name="Albrecht U."/>
            <person name="Echele G."/>
            <person name="Lee C.C."/>
        </authorList>
    </citation>
    <scope>NUCLEOTIDE SEQUENCE [LARGE SCALE GENOMIC DNA]</scope>
    <source>
        <strain evidence="6 7">P16-029</strain>
    </source>
</reference>
<protein>
    <submittedName>
        <fullName evidence="6">ABC transporter substrate-binding protein</fullName>
    </submittedName>
</protein>
<evidence type="ECO:0000259" key="4">
    <source>
        <dbReference type="PROSITE" id="PS50983"/>
    </source>
</evidence>
<dbReference type="InterPro" id="IPR002491">
    <property type="entry name" value="ABC_transptr_periplasmic_BD"/>
</dbReference>
<feature type="domain" description="Fe/B12 periplasmic-binding" evidence="4">
    <location>
        <begin position="135"/>
        <end position="413"/>
    </location>
</feature>
<name>A0A3E2DNB3_9ACTN</name>
<keyword evidence="3" id="KW-0732">Signal</keyword>
<dbReference type="PANTHER" id="PTHR30535">
    <property type="entry name" value="VITAMIN B12-BINDING PROTEIN"/>
    <property type="match status" value="1"/>
</dbReference>
<dbReference type="SUPFAM" id="SSF53807">
    <property type="entry name" value="Helical backbone' metal receptor"/>
    <property type="match status" value="1"/>
</dbReference>
<accession>A0A3E2DNB3</accession>